<gene>
    <name evidence="1" type="ORF">C798_07680</name>
</gene>
<organism evidence="1 2">
    <name type="scientific">Herbaspirillum rubrisubalbicans Os34</name>
    <dbReference type="NCBI Taxonomy" id="1235827"/>
    <lineage>
        <taxon>Bacteria</taxon>
        <taxon>Pseudomonadati</taxon>
        <taxon>Pseudomonadota</taxon>
        <taxon>Betaproteobacteria</taxon>
        <taxon>Burkholderiales</taxon>
        <taxon>Oxalobacteraceae</taxon>
        <taxon>Herbaspirillum</taxon>
    </lineage>
</organism>
<dbReference type="AlphaFoldDB" id="A0A6M3ZNF5"/>
<reference evidence="1 2" key="1">
    <citation type="journal article" date="2012" name="J. Bacteriol.">
        <title>Genome sequence of the pathogenic Herbaspirillum seropedicae strain Os34, isolated from rice roots.</title>
        <authorList>
            <person name="Ye W."/>
            <person name="Ye S."/>
            <person name="Liu J."/>
            <person name="Chang S."/>
            <person name="Chen M."/>
            <person name="Zhu B."/>
            <person name="Guo L."/>
            <person name="An Q."/>
        </authorList>
    </citation>
    <scope>NUCLEOTIDE SEQUENCE [LARGE SCALE GENOMIC DNA]</scope>
    <source>
        <strain evidence="1 2">Os34</strain>
    </source>
</reference>
<evidence type="ECO:0000313" key="2">
    <source>
        <dbReference type="Proteomes" id="UP000501648"/>
    </source>
</evidence>
<name>A0A6M3ZNF5_9BURK</name>
<accession>A0A6M3ZNF5</accession>
<protein>
    <submittedName>
        <fullName evidence="1">Uncharacterized protein</fullName>
    </submittedName>
</protein>
<dbReference type="Proteomes" id="UP000501648">
    <property type="component" value="Chromosome"/>
</dbReference>
<sequence length="66" mass="7421">MQQIFTDALHFVVLSKKKTPRLQCSIGALGRAWKHLGQGRGAVAIAIAWRKCWSVFITGTQIFHLK</sequence>
<proteinExistence type="predicted"/>
<dbReference type="EMBL" id="CP008956">
    <property type="protein sequence ID" value="QJQ00115.1"/>
    <property type="molecule type" value="Genomic_DNA"/>
</dbReference>
<evidence type="ECO:0000313" key="1">
    <source>
        <dbReference type="EMBL" id="QJQ00115.1"/>
    </source>
</evidence>